<dbReference type="EMBL" id="SEKV01000059">
    <property type="protein sequence ID" value="TFY67239.1"/>
    <property type="molecule type" value="Genomic_DNA"/>
</dbReference>
<protein>
    <recommendedName>
        <fullName evidence="1">DUF7082 domain-containing protein</fullName>
    </recommendedName>
</protein>
<sequence length="448" mass="49253">MSLSAQALSSNDELIDTVTFGNFTMMDFATSYSPPIAGYMSHEDTLDSSIAPIVRPSGRRDYREGSSMEIYPSDHYMQDFGCVRTARPSKKTSLIRTRRTVSGDDDSGAKCASLVLETEIESMSKDWEKEELSAGRRLVRFSRLQEGSTLKVSCATVKQDDYVEGDAVVSCIYRKDTNSCFVTSVDIILLLERLVGQEFDIEEKNRIRRNLEGFRPKTISKNRSESSEFFLQIMNFPSPKPRNIEKDLKVFDWAILAQALDKIISRYLPLRSVDAPLPAAQIEDPHPRSLRALLRADGLRVAPAAAYVPDAHDVYGSSPAAGSFPYVPPHDRAAPSLLPGDVSSSSYDDPGFYDSFSYSSGSTASTPMVATPSCSDPQATFGVDVPEKAFMAYSSYPSSSDVLGGSQSVRSDYIGLDNGALSSSFHSVNFDSMNQVHRSPIPSPESYL</sequence>
<feature type="domain" description="DUF7082" evidence="1">
    <location>
        <begin position="112"/>
        <end position="264"/>
    </location>
</feature>
<gene>
    <name evidence="2" type="ORF">EVJ58_g1751</name>
</gene>
<accession>A0A4Y9Z1I0</accession>
<comment type="caution">
    <text evidence="2">The sequence shown here is derived from an EMBL/GenBank/DDBJ whole genome shotgun (WGS) entry which is preliminary data.</text>
</comment>
<dbReference type="InterPro" id="IPR055509">
    <property type="entry name" value="DUF7082"/>
</dbReference>
<evidence type="ECO:0000259" key="1">
    <source>
        <dbReference type="Pfam" id="PF23305"/>
    </source>
</evidence>
<proteinExistence type="predicted"/>
<evidence type="ECO:0000313" key="2">
    <source>
        <dbReference type="EMBL" id="TFY67239.1"/>
    </source>
</evidence>
<evidence type="ECO:0000313" key="3">
    <source>
        <dbReference type="Proteomes" id="UP000298390"/>
    </source>
</evidence>
<dbReference type="PANTHER" id="PTHR39463">
    <property type="entry name" value="MEDUSA"/>
    <property type="match status" value="1"/>
</dbReference>
<name>A0A4Y9Z1I0_9APHY</name>
<dbReference type="Proteomes" id="UP000298390">
    <property type="component" value="Unassembled WGS sequence"/>
</dbReference>
<dbReference type="Pfam" id="PF23305">
    <property type="entry name" value="DUF7082"/>
    <property type="match status" value="1"/>
</dbReference>
<dbReference type="GO" id="GO:0005634">
    <property type="term" value="C:nucleus"/>
    <property type="evidence" value="ECO:0007669"/>
    <property type="project" value="TreeGrafter"/>
</dbReference>
<organism evidence="2 3">
    <name type="scientific">Rhodofomes roseus</name>
    <dbReference type="NCBI Taxonomy" id="34475"/>
    <lineage>
        <taxon>Eukaryota</taxon>
        <taxon>Fungi</taxon>
        <taxon>Dikarya</taxon>
        <taxon>Basidiomycota</taxon>
        <taxon>Agaricomycotina</taxon>
        <taxon>Agaricomycetes</taxon>
        <taxon>Polyporales</taxon>
        <taxon>Rhodofomes</taxon>
    </lineage>
</organism>
<dbReference type="STRING" id="34475.A0A4Y9Z1I0"/>
<dbReference type="AlphaFoldDB" id="A0A4Y9Z1I0"/>
<reference evidence="2 3" key="1">
    <citation type="submission" date="2019-01" db="EMBL/GenBank/DDBJ databases">
        <title>Genome sequencing of the rare red list fungi Fomitopsis rosea.</title>
        <authorList>
            <person name="Buettner E."/>
            <person name="Kellner H."/>
        </authorList>
    </citation>
    <scope>NUCLEOTIDE SEQUENCE [LARGE SCALE GENOMIC DNA]</scope>
    <source>
        <strain evidence="2 3">DSM 105464</strain>
    </source>
</reference>
<dbReference type="PANTHER" id="PTHR39463:SF1">
    <property type="entry name" value="MEDUSA"/>
    <property type="match status" value="1"/>
</dbReference>